<keyword evidence="1" id="KW-0812">Transmembrane</keyword>
<feature type="transmembrane region" description="Helical" evidence="1">
    <location>
        <begin position="55"/>
        <end position="75"/>
    </location>
</feature>
<feature type="domain" description="NERD" evidence="2">
    <location>
        <begin position="94"/>
        <end position="195"/>
    </location>
</feature>
<feature type="transmembrane region" description="Helical" evidence="1">
    <location>
        <begin position="29"/>
        <end position="49"/>
    </location>
</feature>
<proteinExistence type="predicted"/>
<sequence length="251" mass="28042">MKGESVAASDSKRATVYNMAGVGVRKMEAARWLVALFILIVMYAGIYFYTKSVKMIATFGLPVSLVVFVGIIYWVKAMGARVDSYADRALQARRGAVAEEDVGNLLGDFPAGYFVVHDFVSKRGNIDHIVISTKGILTVETKSHRGVVTCEGEMLKRDGKPFEKDFIKQAWAQAFYIRDLLARHGISGPKPQPVILFANADVQVRQQVRGVEIISRRYLPAYLERLQNRTSAKDAEMITEILKLSQSQMFV</sequence>
<evidence type="ECO:0000313" key="4">
    <source>
        <dbReference type="Proteomes" id="UP000285655"/>
    </source>
</evidence>
<evidence type="ECO:0000256" key="1">
    <source>
        <dbReference type="SAM" id="Phobius"/>
    </source>
</evidence>
<accession>A0A419DCS7</accession>
<dbReference type="Proteomes" id="UP000285655">
    <property type="component" value="Unassembled WGS sequence"/>
</dbReference>
<dbReference type="PROSITE" id="PS50965">
    <property type="entry name" value="NERD"/>
    <property type="match status" value="1"/>
</dbReference>
<dbReference type="AlphaFoldDB" id="A0A419DCS7"/>
<evidence type="ECO:0000313" key="3">
    <source>
        <dbReference type="EMBL" id="RJO60951.1"/>
    </source>
</evidence>
<dbReference type="InterPro" id="IPR011528">
    <property type="entry name" value="NERD"/>
</dbReference>
<organism evidence="3 4">
    <name type="scientific">candidate division WS5 bacterium</name>
    <dbReference type="NCBI Taxonomy" id="2093353"/>
    <lineage>
        <taxon>Bacteria</taxon>
        <taxon>candidate division WS5</taxon>
    </lineage>
</organism>
<dbReference type="Pfam" id="PF08378">
    <property type="entry name" value="NERD"/>
    <property type="match status" value="1"/>
</dbReference>
<comment type="caution">
    <text evidence="3">The sequence shown here is derived from an EMBL/GenBank/DDBJ whole genome shotgun (WGS) entry which is preliminary data.</text>
</comment>
<keyword evidence="1" id="KW-0472">Membrane</keyword>
<dbReference type="EMBL" id="QZJW01000035">
    <property type="protein sequence ID" value="RJO60951.1"/>
    <property type="molecule type" value="Genomic_DNA"/>
</dbReference>
<gene>
    <name evidence="3" type="ORF">C4544_04055</name>
</gene>
<keyword evidence="1" id="KW-1133">Transmembrane helix</keyword>
<reference evidence="3 4" key="1">
    <citation type="journal article" date="2017" name="ISME J.">
        <title>Energy and carbon metabolisms in a deep terrestrial subsurface fluid microbial community.</title>
        <authorList>
            <person name="Momper L."/>
            <person name="Jungbluth S.P."/>
            <person name="Lee M.D."/>
            <person name="Amend J.P."/>
        </authorList>
    </citation>
    <scope>NUCLEOTIDE SEQUENCE [LARGE SCALE GENOMIC DNA]</scope>
    <source>
        <strain evidence="3">SURF_29</strain>
    </source>
</reference>
<protein>
    <submittedName>
        <fullName evidence="3">NERD domain-containing protein</fullName>
    </submittedName>
</protein>
<name>A0A419DCS7_9BACT</name>
<evidence type="ECO:0000259" key="2">
    <source>
        <dbReference type="PROSITE" id="PS50965"/>
    </source>
</evidence>